<dbReference type="Gene3D" id="1.10.287.1490">
    <property type="match status" value="1"/>
</dbReference>
<evidence type="ECO:0000256" key="1">
    <source>
        <dbReference type="SAM" id="Coils"/>
    </source>
</evidence>
<feature type="compositionally biased region" description="Low complexity" evidence="2">
    <location>
        <begin position="417"/>
        <end position="439"/>
    </location>
</feature>
<reference evidence="3" key="1">
    <citation type="submission" date="2020-11" db="EMBL/GenBank/DDBJ databases">
        <authorList>
            <person name="Tran Van P."/>
        </authorList>
    </citation>
    <scope>NUCLEOTIDE SEQUENCE</scope>
</reference>
<organism evidence="3">
    <name type="scientific">Medioppia subpectinata</name>
    <dbReference type="NCBI Taxonomy" id="1979941"/>
    <lineage>
        <taxon>Eukaryota</taxon>
        <taxon>Metazoa</taxon>
        <taxon>Ecdysozoa</taxon>
        <taxon>Arthropoda</taxon>
        <taxon>Chelicerata</taxon>
        <taxon>Arachnida</taxon>
        <taxon>Acari</taxon>
        <taxon>Acariformes</taxon>
        <taxon>Sarcoptiformes</taxon>
        <taxon>Oribatida</taxon>
        <taxon>Brachypylina</taxon>
        <taxon>Oppioidea</taxon>
        <taxon>Oppiidae</taxon>
        <taxon>Medioppia</taxon>
    </lineage>
</organism>
<protein>
    <submittedName>
        <fullName evidence="3">Uncharacterized protein</fullName>
    </submittedName>
</protein>
<keyword evidence="1" id="KW-0175">Coiled coil</keyword>
<feature type="region of interest" description="Disordered" evidence="2">
    <location>
        <begin position="116"/>
        <end position="137"/>
    </location>
</feature>
<feature type="region of interest" description="Disordered" evidence="2">
    <location>
        <begin position="404"/>
        <end position="439"/>
    </location>
</feature>
<gene>
    <name evidence="3" type="ORF">OSB1V03_LOCUS14702</name>
</gene>
<accession>A0A7R9L3H4</accession>
<keyword evidence="4" id="KW-1185">Reference proteome</keyword>
<feature type="non-terminal residue" evidence="3">
    <location>
        <position position="469"/>
    </location>
</feature>
<feature type="compositionally biased region" description="Basic and acidic residues" evidence="2">
    <location>
        <begin position="150"/>
        <end position="171"/>
    </location>
</feature>
<evidence type="ECO:0000256" key="2">
    <source>
        <dbReference type="SAM" id="MobiDB-lite"/>
    </source>
</evidence>
<dbReference type="Proteomes" id="UP000759131">
    <property type="component" value="Unassembled WGS sequence"/>
</dbReference>
<dbReference type="EMBL" id="OC868954">
    <property type="protein sequence ID" value="CAD7634306.1"/>
    <property type="molecule type" value="Genomic_DNA"/>
</dbReference>
<evidence type="ECO:0000313" key="3">
    <source>
        <dbReference type="EMBL" id="CAD7634306.1"/>
    </source>
</evidence>
<name>A0A7R9L3H4_9ACAR</name>
<dbReference type="AlphaFoldDB" id="A0A7R9L3H4"/>
<feature type="region of interest" description="Disordered" evidence="2">
    <location>
        <begin position="149"/>
        <end position="171"/>
    </location>
</feature>
<feature type="coiled-coil region" evidence="1">
    <location>
        <begin position="182"/>
        <end position="246"/>
    </location>
</feature>
<evidence type="ECO:0000313" key="4">
    <source>
        <dbReference type="Proteomes" id="UP000759131"/>
    </source>
</evidence>
<dbReference type="EMBL" id="CAJPIZ010014379">
    <property type="protein sequence ID" value="CAG2114736.1"/>
    <property type="molecule type" value="Genomic_DNA"/>
</dbReference>
<sequence>MNMSSNGQSVMTSKAGLNINMPSFGPQSQWQGNSVSYMAPISQLNQLALTTRAALGPQPLWPTLGQPYPNYFGPQMANPYQPIGPPPPPPGHSHCCMSSCQSYHHSMDHNCNSNWPTSSSGGPPGANCWTHRDGETSGTANAASIVESITEIKTDDSDNESTKSAKKETDLQKQLKQTKAINKGLKSTIEETTTQLNEIQESLLKTDLQKQLKQTKAINKGLKSTIEETTTQLNEIQESLLKINEKLAMDYIEKYQQNLKKYGSYIRDECNRFIQNPSMAKKLAPINLKKYGSYIRDECNRFIQNPSMAKKLAPIVEQMKTASKKATDEKEKLKKLFAAKRETIKEDVTVEFDDLVFDPKSLPEFPDLFEFYKTILDEIPLIFFNDLSQIKRFANNCVQQSIESRSEQKKPTVGDQLPSSLASTLPPPTTSSSLYTPPEYSLPTCAQTLFSMSPNVKDLPKPDFSLLTS</sequence>
<proteinExistence type="predicted"/>